<feature type="domain" description="Glycosyl transferase family 1" evidence="1">
    <location>
        <begin position="193"/>
        <end position="350"/>
    </location>
</feature>
<keyword evidence="4" id="KW-1185">Reference proteome</keyword>
<dbReference type="EMBL" id="BMHF01000018">
    <property type="protein sequence ID" value="GGA49119.1"/>
    <property type="molecule type" value="Genomic_DNA"/>
</dbReference>
<evidence type="ECO:0000313" key="4">
    <source>
        <dbReference type="Proteomes" id="UP000609323"/>
    </source>
</evidence>
<accession>A0ABQ1GRQ1</accession>
<feature type="domain" description="Glycosyltransferase subfamily 4-like N-terminal" evidence="2">
    <location>
        <begin position="15"/>
        <end position="178"/>
    </location>
</feature>
<evidence type="ECO:0000259" key="2">
    <source>
        <dbReference type="Pfam" id="PF13439"/>
    </source>
</evidence>
<dbReference type="Proteomes" id="UP000609323">
    <property type="component" value="Unassembled WGS sequence"/>
</dbReference>
<organism evidence="3 4">
    <name type="scientific">Paenibacillus physcomitrellae</name>
    <dbReference type="NCBI Taxonomy" id="1619311"/>
    <lineage>
        <taxon>Bacteria</taxon>
        <taxon>Bacillati</taxon>
        <taxon>Bacillota</taxon>
        <taxon>Bacilli</taxon>
        <taxon>Bacillales</taxon>
        <taxon>Paenibacillaceae</taxon>
        <taxon>Paenibacillus</taxon>
    </lineage>
</organism>
<dbReference type="GO" id="GO:0016740">
    <property type="term" value="F:transferase activity"/>
    <property type="evidence" value="ECO:0007669"/>
    <property type="project" value="UniProtKB-KW"/>
</dbReference>
<evidence type="ECO:0000259" key="1">
    <source>
        <dbReference type="Pfam" id="PF00534"/>
    </source>
</evidence>
<dbReference type="Pfam" id="PF00534">
    <property type="entry name" value="Glycos_transf_1"/>
    <property type="match status" value="1"/>
</dbReference>
<dbReference type="CDD" id="cd03814">
    <property type="entry name" value="GT4-like"/>
    <property type="match status" value="1"/>
</dbReference>
<name>A0ABQ1GRQ1_9BACL</name>
<protein>
    <submittedName>
        <fullName evidence="3">Glycosyl transferase</fullName>
    </submittedName>
</protein>
<dbReference type="SUPFAM" id="SSF53756">
    <property type="entry name" value="UDP-Glycosyltransferase/glycogen phosphorylase"/>
    <property type="match status" value="1"/>
</dbReference>
<reference evidence="4" key="1">
    <citation type="journal article" date="2019" name="Int. J. Syst. Evol. Microbiol.">
        <title>The Global Catalogue of Microorganisms (GCM) 10K type strain sequencing project: providing services to taxonomists for standard genome sequencing and annotation.</title>
        <authorList>
            <consortium name="The Broad Institute Genomics Platform"/>
            <consortium name="The Broad Institute Genome Sequencing Center for Infectious Disease"/>
            <person name="Wu L."/>
            <person name="Ma J."/>
        </authorList>
    </citation>
    <scope>NUCLEOTIDE SEQUENCE [LARGE SCALE GENOMIC DNA]</scope>
    <source>
        <strain evidence="4">CGMCC 1.15044</strain>
    </source>
</reference>
<dbReference type="InterPro" id="IPR028098">
    <property type="entry name" value="Glyco_trans_4-like_N"/>
</dbReference>
<dbReference type="Gene3D" id="3.40.50.2000">
    <property type="entry name" value="Glycogen Phosphorylase B"/>
    <property type="match status" value="2"/>
</dbReference>
<proteinExistence type="predicted"/>
<gene>
    <name evidence="3" type="ORF">GCM10010917_38040</name>
</gene>
<evidence type="ECO:0000313" key="3">
    <source>
        <dbReference type="EMBL" id="GGA49119.1"/>
    </source>
</evidence>
<dbReference type="Pfam" id="PF13439">
    <property type="entry name" value="Glyco_transf_4"/>
    <property type="match status" value="1"/>
</dbReference>
<dbReference type="RefSeq" id="WP_094095930.1">
    <property type="nucleotide sequence ID" value="NZ_BMHF01000018.1"/>
</dbReference>
<dbReference type="PANTHER" id="PTHR45947:SF3">
    <property type="entry name" value="SULFOQUINOVOSYL TRANSFERASE SQD2"/>
    <property type="match status" value="1"/>
</dbReference>
<sequence>MRLALFTDTFFPQTNGVALTLNRLTKHLERRGIEHLLFTPKSAPEEQYAGSIRPIASIPFLLYPECRLALPNLPAIRKQLGDFQPDLLHMATPFNLGLCGLRYAHSHNLPHVISYHTHFDRYLEYYRLQKIVPLYWRYMRWFHQTCDTTFAPSQETINTLRMQGFQRLRLWSRGVDCTFYTPDARSIDNVKERYGITAPLLLLFVGRIAPEKDITTLAQAMQQLPDNVRSQVHLLVVGDGPMLPELRSQVPDNVTFTGYKHGEELAELYASADLFVFPSSTETFGNVVLEAMASGLPVIGVNAGGVKDLVMPGVTGSLVEPRRADVLAEEISRLAALPSLLADMGREARNHALRQSWESIFDGLIRDYEEAIETRRANREIKTG</sequence>
<keyword evidence="3" id="KW-0808">Transferase</keyword>
<dbReference type="PANTHER" id="PTHR45947">
    <property type="entry name" value="SULFOQUINOVOSYL TRANSFERASE SQD2"/>
    <property type="match status" value="1"/>
</dbReference>
<dbReference type="InterPro" id="IPR001296">
    <property type="entry name" value="Glyco_trans_1"/>
</dbReference>
<comment type="caution">
    <text evidence="3">The sequence shown here is derived from an EMBL/GenBank/DDBJ whole genome shotgun (WGS) entry which is preliminary data.</text>
</comment>
<dbReference type="InterPro" id="IPR050194">
    <property type="entry name" value="Glycosyltransferase_grp1"/>
</dbReference>